<evidence type="ECO:0000313" key="4">
    <source>
        <dbReference type="EMBL" id="OBZ93530.1"/>
    </source>
</evidence>
<dbReference type="InterPro" id="IPR013786">
    <property type="entry name" value="AcylCoA_DH/ox_N"/>
</dbReference>
<dbReference type="GO" id="GO:0006552">
    <property type="term" value="P:L-leucine catabolic process"/>
    <property type="evidence" value="ECO:0007669"/>
    <property type="project" value="TreeGrafter"/>
</dbReference>
<reference evidence="4 5" key="1">
    <citation type="journal article" date="2016" name="Syst. Appl. Microbiol.">
        <title>Pararhizobium polonicum sp. nov. isolated from tumors on stone fruit rootstocks.</title>
        <authorList>
            <person name="Pulawska J."/>
            <person name="Kuzmanovic N."/>
            <person name="Willems A."/>
            <person name="Pothier J.F."/>
        </authorList>
    </citation>
    <scope>NUCLEOTIDE SEQUENCE [LARGE SCALE GENOMIC DNA]</scope>
    <source>
        <strain evidence="4 5">F5.1</strain>
    </source>
</reference>
<protein>
    <submittedName>
        <fullName evidence="4">Monooxygenase</fullName>
    </submittedName>
</protein>
<feature type="domain" description="Acyl-CoA dehydrogenase/oxidase N-terminal" evidence="2">
    <location>
        <begin position="12"/>
        <end position="110"/>
    </location>
</feature>
<dbReference type="SUPFAM" id="SSF56645">
    <property type="entry name" value="Acyl-CoA dehydrogenase NM domain-like"/>
    <property type="match status" value="1"/>
</dbReference>
<accession>A0A1C7NWY6</accession>
<dbReference type="InterPro" id="IPR013107">
    <property type="entry name" value="Acyl-CoA_DH_C"/>
</dbReference>
<sequence>MPEAEFDLWKAKARTVADELARTIIARDQANKDPHEEIKLLREAGLLGLAAPRSLGGTGASLLQAMEIVRIISEADGSIGQLIAYHYSNGVWTYILGTPAQWKDTIRHVAKDGWFQGGVSNPRDQWSEIETRDGRWFISGKRTFATGTAISQIITISLWHQGKRVHYQVPTNREGISFGDDWDNLGQRLTASGSVTFNDVELFEHERLSGLDDWPGDANQRDGLRPIFSQIIFAHFYLGIAEGALKAAEAYVREQGRPWPESGLQSAVDDPYNLAILGRLSARIEAGIALADRATAAFEKALFQGPALAVEAWGRLAVLIDQAKVVANDVTLETTAKIFEVTGGRSTANKWGLDHFWRNARTHTVHDPVSYRAREIGHARLTQSWPQPRVYTEPPKAKP</sequence>
<keyword evidence="5" id="KW-1185">Reference proteome</keyword>
<keyword evidence="1" id="KW-0560">Oxidoreductase</keyword>
<evidence type="ECO:0000313" key="5">
    <source>
        <dbReference type="Proteomes" id="UP000093111"/>
    </source>
</evidence>
<dbReference type="InterPro" id="IPR036250">
    <property type="entry name" value="AcylCo_DH-like_C"/>
</dbReference>
<dbReference type="SUPFAM" id="SSF47203">
    <property type="entry name" value="Acyl-CoA dehydrogenase C-terminal domain-like"/>
    <property type="match status" value="1"/>
</dbReference>
<dbReference type="InterPro" id="IPR046373">
    <property type="entry name" value="Acyl-CoA_Oxase/DH_mid-dom_sf"/>
</dbReference>
<dbReference type="Gene3D" id="1.10.540.10">
    <property type="entry name" value="Acyl-CoA dehydrogenase/oxidase, N-terminal domain"/>
    <property type="match status" value="1"/>
</dbReference>
<gene>
    <name evidence="4" type="ORF">ADU59_21380</name>
</gene>
<dbReference type="InterPro" id="IPR009100">
    <property type="entry name" value="AcylCoA_DH/oxidase_NM_dom_sf"/>
</dbReference>
<evidence type="ECO:0000259" key="2">
    <source>
        <dbReference type="Pfam" id="PF02771"/>
    </source>
</evidence>
<dbReference type="Proteomes" id="UP000093111">
    <property type="component" value="Unassembled WGS sequence"/>
</dbReference>
<dbReference type="STRING" id="1612624.ADU59_21380"/>
<organism evidence="4 5">
    <name type="scientific">Pararhizobium polonicum</name>
    <dbReference type="NCBI Taxonomy" id="1612624"/>
    <lineage>
        <taxon>Bacteria</taxon>
        <taxon>Pseudomonadati</taxon>
        <taxon>Pseudomonadota</taxon>
        <taxon>Alphaproteobacteria</taxon>
        <taxon>Hyphomicrobiales</taxon>
        <taxon>Rhizobiaceae</taxon>
        <taxon>Rhizobium/Agrobacterium group</taxon>
        <taxon>Pararhizobium</taxon>
    </lineage>
</organism>
<dbReference type="Gene3D" id="1.20.140.10">
    <property type="entry name" value="Butyryl-CoA Dehydrogenase, subunit A, domain 3"/>
    <property type="match status" value="1"/>
</dbReference>
<dbReference type="GO" id="GO:0004497">
    <property type="term" value="F:monooxygenase activity"/>
    <property type="evidence" value="ECO:0007669"/>
    <property type="project" value="UniProtKB-KW"/>
</dbReference>
<dbReference type="Pfam" id="PF02771">
    <property type="entry name" value="Acyl-CoA_dh_N"/>
    <property type="match status" value="1"/>
</dbReference>
<comment type="caution">
    <text evidence="4">The sequence shown here is derived from an EMBL/GenBank/DDBJ whole genome shotgun (WGS) entry which is preliminary data.</text>
</comment>
<evidence type="ECO:0000256" key="1">
    <source>
        <dbReference type="ARBA" id="ARBA00023002"/>
    </source>
</evidence>
<dbReference type="PATRIC" id="fig|1612624.7.peg.1927"/>
<dbReference type="GO" id="GO:0008470">
    <property type="term" value="F:3-methylbutanoyl-CoA dehydrogenase activity"/>
    <property type="evidence" value="ECO:0007669"/>
    <property type="project" value="TreeGrafter"/>
</dbReference>
<dbReference type="EMBL" id="LGLV01000014">
    <property type="protein sequence ID" value="OBZ93530.1"/>
    <property type="molecule type" value="Genomic_DNA"/>
</dbReference>
<dbReference type="PIRSF" id="PIRSF016578">
    <property type="entry name" value="HsaA"/>
    <property type="match status" value="1"/>
</dbReference>
<name>A0A1C7NWY6_9HYPH</name>
<dbReference type="Gene3D" id="2.40.110.10">
    <property type="entry name" value="Butyryl-CoA Dehydrogenase, subunit A, domain 2"/>
    <property type="match status" value="1"/>
</dbReference>
<dbReference type="AlphaFoldDB" id="A0A1C7NWY6"/>
<keyword evidence="4" id="KW-0503">Monooxygenase</keyword>
<dbReference type="PANTHER" id="PTHR43884">
    <property type="entry name" value="ACYL-COA DEHYDROGENASE"/>
    <property type="match status" value="1"/>
</dbReference>
<dbReference type="GO" id="GO:0050660">
    <property type="term" value="F:flavin adenine dinucleotide binding"/>
    <property type="evidence" value="ECO:0007669"/>
    <property type="project" value="InterPro"/>
</dbReference>
<dbReference type="Pfam" id="PF08028">
    <property type="entry name" value="Acyl-CoA_dh_2"/>
    <property type="match status" value="1"/>
</dbReference>
<evidence type="ECO:0000259" key="3">
    <source>
        <dbReference type="Pfam" id="PF08028"/>
    </source>
</evidence>
<proteinExistence type="predicted"/>
<feature type="domain" description="Acyl-CoA dehydrogenase C-terminal" evidence="3">
    <location>
        <begin position="231"/>
        <end position="367"/>
    </location>
</feature>
<dbReference type="InterPro" id="IPR037069">
    <property type="entry name" value="AcylCoA_DH/ox_N_sf"/>
</dbReference>
<dbReference type="PANTHER" id="PTHR43884:SF12">
    <property type="entry name" value="ISOVALERYL-COA DEHYDROGENASE, MITOCHONDRIAL-RELATED"/>
    <property type="match status" value="1"/>
</dbReference>